<comment type="cofactor">
    <cofactor evidence="2 18">
        <name>NAD(+)</name>
        <dbReference type="ChEBI" id="CHEBI:57540"/>
    </cofactor>
</comment>
<comment type="subcellular location">
    <subcellularLocation>
        <location evidence="4 18">Cytoplasm</location>
    </subcellularLocation>
</comment>
<evidence type="ECO:0000259" key="19">
    <source>
        <dbReference type="Pfam" id="PF01761"/>
    </source>
</evidence>
<dbReference type="PIRSF" id="PIRSF001455">
    <property type="entry name" value="DHQ_synth"/>
    <property type="match status" value="1"/>
</dbReference>
<dbReference type="GO" id="GO:0009423">
    <property type="term" value="P:chorismate biosynthetic process"/>
    <property type="evidence" value="ECO:0007669"/>
    <property type="project" value="UniProtKB-UniRule"/>
</dbReference>
<keyword evidence="14 18" id="KW-0520">NAD</keyword>
<keyword evidence="13 18" id="KW-0862">Zinc</keyword>
<dbReference type="EC" id="4.2.3.4" evidence="7 18"/>
<keyword evidence="12 18" id="KW-0547">Nucleotide-binding</keyword>
<dbReference type="HAMAP" id="MF_00110">
    <property type="entry name" value="DHQ_synthase"/>
    <property type="match status" value="1"/>
</dbReference>
<comment type="function">
    <text evidence="3 18">Catalyzes the conversion of 3-deoxy-D-arabino-heptulosonate 7-phosphate (DAHP) to dehydroquinate (DHQ).</text>
</comment>
<name>A0A179CWU7_BIBTR</name>
<dbReference type="PANTHER" id="PTHR43622">
    <property type="entry name" value="3-DEHYDROQUINATE SYNTHASE"/>
    <property type="match status" value="1"/>
</dbReference>
<dbReference type="InterPro" id="IPR056179">
    <property type="entry name" value="DHQS_C"/>
</dbReference>
<feature type="binding site" evidence="18">
    <location>
        <position position="184"/>
    </location>
    <ligand>
        <name>Zn(2+)</name>
        <dbReference type="ChEBI" id="CHEBI:29105"/>
    </ligand>
</feature>
<evidence type="ECO:0000256" key="10">
    <source>
        <dbReference type="ARBA" id="ARBA00022605"/>
    </source>
</evidence>
<feature type="domain" description="3-dehydroquinate synthase C-terminal" evidence="20">
    <location>
        <begin position="181"/>
        <end position="325"/>
    </location>
</feature>
<dbReference type="GO" id="GO:0008652">
    <property type="term" value="P:amino acid biosynthetic process"/>
    <property type="evidence" value="ECO:0007669"/>
    <property type="project" value="UniProtKB-KW"/>
</dbReference>
<dbReference type="RefSeq" id="WP_064318748.1">
    <property type="nucleotide sequence ID" value="NZ_JACI01000002.1"/>
</dbReference>
<sequence>MLQVNVELKERAYPISIGSGLLKDPNSYRPLKAGDKVMIVTNPTIAPHYLATVEQALAKLGCSVDSVQIPDGEKYKTLESLNLIFTALLEKNHNRDSTVIALGGGVIGDVAGYAAASYQRGVRFMQIPTTLLAQVDSSVGGKTGVNHALGKNMIGAFKQPVSVIIDTDTLHTLAKREVSAGLAEVIKYGAIFDIDFFQWLERNIECLVALEQEALEYCIQRCCQLKADVVARDETEKGDRALLNLGHTFGHAIEAHLGYGNWLHGEAVAVGMLEAAALSEILGDLTAEDVARLERLIARAVLPTISPDGMQAQEYLPYMWRDKKVLAGQLRLILLKKLGQAYVTSAATETQVLDAIERFTQA</sequence>
<dbReference type="FunFam" id="1.20.1090.10:FF:000002">
    <property type="entry name" value="3-dehydroquinate synthase"/>
    <property type="match status" value="1"/>
</dbReference>
<keyword evidence="10 18" id="KW-0028">Amino-acid biosynthesis</keyword>
<keyword evidence="9 18" id="KW-0963">Cytoplasm</keyword>
<feature type="binding site" evidence="18">
    <location>
        <position position="151"/>
    </location>
    <ligand>
        <name>NAD(+)</name>
        <dbReference type="ChEBI" id="CHEBI:57540"/>
    </ligand>
</feature>
<dbReference type="GO" id="GO:0009073">
    <property type="term" value="P:aromatic amino acid family biosynthetic process"/>
    <property type="evidence" value="ECO:0007669"/>
    <property type="project" value="UniProtKB-KW"/>
</dbReference>
<feature type="binding site" evidence="18">
    <location>
        <position position="264"/>
    </location>
    <ligand>
        <name>Zn(2+)</name>
        <dbReference type="ChEBI" id="CHEBI:29105"/>
    </ligand>
</feature>
<organism evidence="21 22">
    <name type="scientific">Bibersteinia trehalosi Y31</name>
    <dbReference type="NCBI Taxonomy" id="1261658"/>
    <lineage>
        <taxon>Bacteria</taxon>
        <taxon>Pseudomonadati</taxon>
        <taxon>Pseudomonadota</taxon>
        <taxon>Gammaproteobacteria</taxon>
        <taxon>Pasteurellales</taxon>
        <taxon>Pasteurellaceae</taxon>
        <taxon>Bibersteinia</taxon>
    </lineage>
</organism>
<dbReference type="GO" id="GO:0000166">
    <property type="term" value="F:nucleotide binding"/>
    <property type="evidence" value="ECO:0007669"/>
    <property type="project" value="UniProtKB-KW"/>
</dbReference>
<evidence type="ECO:0000256" key="1">
    <source>
        <dbReference type="ARBA" id="ARBA00001393"/>
    </source>
</evidence>
<evidence type="ECO:0000256" key="9">
    <source>
        <dbReference type="ARBA" id="ARBA00022490"/>
    </source>
</evidence>
<reference evidence="21 22" key="1">
    <citation type="submission" date="2014-01" db="EMBL/GenBank/DDBJ databases">
        <authorList>
            <person name="Zuccon D."/>
        </authorList>
    </citation>
    <scope>NUCLEOTIDE SEQUENCE [LARGE SCALE GENOMIC DNA]</scope>
    <source>
        <strain evidence="21 22">Y31</strain>
    </source>
</reference>
<evidence type="ECO:0000256" key="12">
    <source>
        <dbReference type="ARBA" id="ARBA00022741"/>
    </source>
</evidence>
<dbReference type="FunFam" id="3.40.50.1970:FF:000001">
    <property type="entry name" value="3-dehydroquinate synthase"/>
    <property type="match status" value="1"/>
</dbReference>
<evidence type="ECO:0000313" key="21">
    <source>
        <dbReference type="EMBL" id="OAQ14379.1"/>
    </source>
</evidence>
<evidence type="ECO:0000256" key="15">
    <source>
        <dbReference type="ARBA" id="ARBA00023141"/>
    </source>
</evidence>
<dbReference type="Pfam" id="PF24621">
    <property type="entry name" value="DHQS_C"/>
    <property type="match status" value="1"/>
</dbReference>
<evidence type="ECO:0000256" key="13">
    <source>
        <dbReference type="ARBA" id="ARBA00022833"/>
    </source>
</evidence>
<dbReference type="UniPathway" id="UPA00053">
    <property type="reaction ID" value="UER00085"/>
</dbReference>
<dbReference type="SUPFAM" id="SSF56796">
    <property type="entry name" value="Dehydroquinate synthase-like"/>
    <property type="match status" value="1"/>
</dbReference>
<feature type="binding site" evidence="18">
    <location>
        <position position="247"/>
    </location>
    <ligand>
        <name>Zn(2+)</name>
        <dbReference type="ChEBI" id="CHEBI:29105"/>
    </ligand>
</feature>
<evidence type="ECO:0000256" key="18">
    <source>
        <dbReference type="HAMAP-Rule" id="MF_00110"/>
    </source>
</evidence>
<dbReference type="InterPro" id="IPR030963">
    <property type="entry name" value="DHQ_synth_fam"/>
</dbReference>
<evidence type="ECO:0000256" key="5">
    <source>
        <dbReference type="ARBA" id="ARBA00004661"/>
    </source>
</evidence>
<evidence type="ECO:0000256" key="2">
    <source>
        <dbReference type="ARBA" id="ARBA00001911"/>
    </source>
</evidence>
<dbReference type="GO" id="GO:0005737">
    <property type="term" value="C:cytoplasm"/>
    <property type="evidence" value="ECO:0007669"/>
    <property type="project" value="UniProtKB-SubCell"/>
</dbReference>
<dbReference type="InterPro" id="IPR030960">
    <property type="entry name" value="DHQS/DOIS_N"/>
</dbReference>
<feature type="domain" description="3-dehydroquinate synthase N-terminal" evidence="19">
    <location>
        <begin position="67"/>
        <end position="179"/>
    </location>
</feature>
<dbReference type="GO" id="GO:0003856">
    <property type="term" value="F:3-dehydroquinate synthase activity"/>
    <property type="evidence" value="ECO:0007669"/>
    <property type="project" value="UniProtKB-UniRule"/>
</dbReference>
<feature type="binding site" evidence="18">
    <location>
        <begin position="71"/>
        <end position="76"/>
    </location>
    <ligand>
        <name>NAD(+)</name>
        <dbReference type="ChEBI" id="CHEBI:57540"/>
    </ligand>
</feature>
<gene>
    <name evidence="18 21" type="primary">aroB</name>
    <name evidence="21" type="ORF">F480_08400</name>
</gene>
<dbReference type="InterPro" id="IPR050071">
    <property type="entry name" value="Dehydroquinate_synthase"/>
</dbReference>
<comment type="caution">
    <text evidence="21">The sequence shown here is derived from an EMBL/GenBank/DDBJ whole genome shotgun (WGS) entry which is preliminary data.</text>
</comment>
<evidence type="ECO:0000256" key="16">
    <source>
        <dbReference type="ARBA" id="ARBA00023239"/>
    </source>
</evidence>
<evidence type="ECO:0000256" key="7">
    <source>
        <dbReference type="ARBA" id="ARBA00013031"/>
    </source>
</evidence>
<dbReference type="Gene3D" id="1.20.1090.10">
    <property type="entry name" value="Dehydroquinate synthase-like - alpha domain"/>
    <property type="match status" value="1"/>
</dbReference>
<feature type="binding site" evidence="18">
    <location>
        <position position="142"/>
    </location>
    <ligand>
        <name>NAD(+)</name>
        <dbReference type="ChEBI" id="CHEBI:57540"/>
    </ligand>
</feature>
<dbReference type="EMBL" id="JACI01000002">
    <property type="protein sequence ID" value="OAQ14379.1"/>
    <property type="molecule type" value="Genomic_DNA"/>
</dbReference>
<evidence type="ECO:0000259" key="20">
    <source>
        <dbReference type="Pfam" id="PF24621"/>
    </source>
</evidence>
<keyword evidence="15 18" id="KW-0057">Aromatic amino acid biosynthesis</keyword>
<keyword evidence="17 18" id="KW-0170">Cobalt</keyword>
<comment type="cofactor">
    <cofactor evidence="18">
        <name>Co(2+)</name>
        <dbReference type="ChEBI" id="CHEBI:48828"/>
    </cofactor>
    <cofactor evidence="18">
        <name>Zn(2+)</name>
        <dbReference type="ChEBI" id="CHEBI:29105"/>
    </cofactor>
    <text evidence="18">Binds 1 divalent metal cation per subunit. Can use either Co(2+) or Zn(2+).</text>
</comment>
<evidence type="ECO:0000256" key="6">
    <source>
        <dbReference type="ARBA" id="ARBA00005412"/>
    </source>
</evidence>
<comment type="pathway">
    <text evidence="5 18">Metabolic intermediate biosynthesis; chorismate biosynthesis; chorismate from D-erythrose 4-phosphate and phosphoenolpyruvate: step 2/7.</text>
</comment>
<feature type="binding site" evidence="18">
    <location>
        <begin position="129"/>
        <end position="130"/>
    </location>
    <ligand>
        <name>NAD(+)</name>
        <dbReference type="ChEBI" id="CHEBI:57540"/>
    </ligand>
</feature>
<evidence type="ECO:0000256" key="4">
    <source>
        <dbReference type="ARBA" id="ARBA00004496"/>
    </source>
</evidence>
<evidence type="ECO:0000256" key="17">
    <source>
        <dbReference type="ARBA" id="ARBA00023285"/>
    </source>
</evidence>
<comment type="similarity">
    <text evidence="6 18">Belongs to the sugar phosphate cyclases superfamily. Dehydroquinate synthase family.</text>
</comment>
<dbReference type="Proteomes" id="UP000078358">
    <property type="component" value="Unassembled WGS sequence"/>
</dbReference>
<feature type="binding site" evidence="18">
    <location>
        <begin position="105"/>
        <end position="109"/>
    </location>
    <ligand>
        <name>NAD(+)</name>
        <dbReference type="ChEBI" id="CHEBI:57540"/>
    </ligand>
</feature>
<evidence type="ECO:0000256" key="8">
    <source>
        <dbReference type="ARBA" id="ARBA00017684"/>
    </source>
</evidence>
<evidence type="ECO:0000256" key="14">
    <source>
        <dbReference type="ARBA" id="ARBA00023027"/>
    </source>
</evidence>
<dbReference type="PANTHER" id="PTHR43622:SF7">
    <property type="entry name" value="3-DEHYDROQUINATE SYNTHASE, CHLOROPLASTIC"/>
    <property type="match status" value="1"/>
</dbReference>
<proteinExistence type="inferred from homology"/>
<feature type="binding site" evidence="18">
    <location>
        <begin position="169"/>
        <end position="172"/>
    </location>
    <ligand>
        <name>NAD(+)</name>
        <dbReference type="ChEBI" id="CHEBI:57540"/>
    </ligand>
</feature>
<dbReference type="CDD" id="cd08195">
    <property type="entry name" value="DHQS"/>
    <property type="match status" value="1"/>
</dbReference>
<evidence type="ECO:0000313" key="22">
    <source>
        <dbReference type="Proteomes" id="UP000078358"/>
    </source>
</evidence>
<dbReference type="Pfam" id="PF01761">
    <property type="entry name" value="DHQ_synthase"/>
    <property type="match status" value="1"/>
</dbReference>
<comment type="catalytic activity">
    <reaction evidence="1 18">
        <text>7-phospho-2-dehydro-3-deoxy-D-arabino-heptonate = 3-dehydroquinate + phosphate</text>
        <dbReference type="Rhea" id="RHEA:21968"/>
        <dbReference type="ChEBI" id="CHEBI:32364"/>
        <dbReference type="ChEBI" id="CHEBI:43474"/>
        <dbReference type="ChEBI" id="CHEBI:58394"/>
        <dbReference type="EC" id="4.2.3.4"/>
    </reaction>
</comment>
<dbReference type="Gene3D" id="3.40.50.1970">
    <property type="match status" value="1"/>
</dbReference>
<dbReference type="PATRIC" id="fig|1261658.3.peg.1680"/>
<dbReference type="AlphaFoldDB" id="A0A179CWU7"/>
<accession>A0A179CWU7</accession>
<evidence type="ECO:0000256" key="3">
    <source>
        <dbReference type="ARBA" id="ARBA00003485"/>
    </source>
</evidence>
<keyword evidence="11 18" id="KW-0479">Metal-binding</keyword>
<evidence type="ECO:0000256" key="11">
    <source>
        <dbReference type="ARBA" id="ARBA00022723"/>
    </source>
</evidence>
<dbReference type="InterPro" id="IPR016037">
    <property type="entry name" value="DHQ_synth_AroB"/>
</dbReference>
<keyword evidence="16 18" id="KW-0456">Lyase</keyword>
<dbReference type="NCBIfam" id="TIGR01357">
    <property type="entry name" value="aroB"/>
    <property type="match status" value="1"/>
</dbReference>
<protein>
    <recommendedName>
        <fullName evidence="8 18">3-dehydroquinate synthase</fullName>
        <shortName evidence="18">DHQS</shortName>
        <ecNumber evidence="7 18">4.2.3.4</ecNumber>
    </recommendedName>
</protein>
<dbReference type="GO" id="GO:0046872">
    <property type="term" value="F:metal ion binding"/>
    <property type="evidence" value="ECO:0007669"/>
    <property type="project" value="UniProtKB-KW"/>
</dbReference>